<gene>
    <name evidence="3" type="ORF">BTO22_02870</name>
</gene>
<proteinExistence type="predicted"/>
<dbReference type="OrthoDB" id="9122461at2"/>
<feature type="domain" description="Peptidase M60" evidence="2">
    <location>
        <begin position="1042"/>
        <end position="1346"/>
    </location>
</feature>
<dbReference type="InterPro" id="IPR035423">
    <property type="entry name" value="M60-like_N"/>
</dbReference>
<dbReference type="PROSITE" id="PS51723">
    <property type="entry name" value="PEPTIDASE_M60"/>
    <property type="match status" value="1"/>
</dbReference>
<dbReference type="Proteomes" id="UP000239263">
    <property type="component" value="Unassembled WGS sequence"/>
</dbReference>
<dbReference type="InterPro" id="IPR025385">
    <property type="entry name" value="DUF4092"/>
</dbReference>
<evidence type="ECO:0000259" key="2">
    <source>
        <dbReference type="PROSITE" id="PS51723"/>
    </source>
</evidence>
<dbReference type="PANTHER" id="PTHR15730">
    <property type="entry name" value="EXPERIMENTAL AUTOIMMUNE PROSTATITIS ANTIGEN 2-RELATED"/>
    <property type="match status" value="1"/>
</dbReference>
<dbReference type="NCBIfam" id="NF037974">
    <property type="entry name" value="SslE_AcfD_Zn_LP"/>
    <property type="match status" value="1"/>
</dbReference>
<evidence type="ECO:0000313" key="3">
    <source>
        <dbReference type="EMBL" id="PQJ88578.1"/>
    </source>
</evidence>
<accession>A0A2S7XB42</accession>
<dbReference type="Pfam" id="PF13322">
    <property type="entry name" value="DUF4092"/>
    <property type="match status" value="1"/>
</dbReference>
<evidence type="ECO:0000313" key="4">
    <source>
        <dbReference type="Proteomes" id="UP000239263"/>
    </source>
</evidence>
<dbReference type="Gene3D" id="3.40.390.80">
    <property type="entry name" value="Peptidase M60, enhancin-like domain 2"/>
    <property type="match status" value="1"/>
</dbReference>
<dbReference type="Pfam" id="PF13402">
    <property type="entry name" value="Peptidase_M60"/>
    <property type="match status" value="1"/>
</dbReference>
<dbReference type="Pfam" id="PF17291">
    <property type="entry name" value="M60-like_N"/>
    <property type="match status" value="1"/>
</dbReference>
<dbReference type="EMBL" id="MSCO01000001">
    <property type="protein sequence ID" value="PQJ88578.1"/>
    <property type="molecule type" value="Genomic_DNA"/>
</dbReference>
<name>A0A2S7XB42_9GAMM</name>
<dbReference type="RefSeq" id="WP_105054199.1">
    <property type="nucleotide sequence ID" value="NZ_CAWNRT010000001.1"/>
</dbReference>
<protein>
    <submittedName>
        <fullName evidence="3">Sugar ABC transporter substrate-binding protein</fullName>
    </submittedName>
</protein>
<sequence length="1474" mass="161793">MSKKLLLASLVSMLLTGCNQESIELGGGTSTKPETIPPTDIIPPEPTPDPEPVTYFGKLTAGGQVLKGELICDGEELTDGTFEIGQGRSFDCQLGTVQLGSFTAPIPNVSRVASPSDKVEHSFNLVEQHGENVTKVLQSINSCDVDNTICLTEFDSIDIQDIYLILDDNAAVTEFVELKDQQTESEATDEVDKAPSSHVDANVKPEESEGVSPDLNSDFVSASAEETYVYKPSVENQILTVGKLTDINGKALNGVSFFSDNSRGVTGVCEDGSCEDGSFKYVWGDKLTFGIDTFEFGAIKGNKLSYKITDVTDNAVTKNNIQSLLERYGDVSGDSLVISENVTDVFSEYPNVINELINFRLPNGGLIEGTTDKYVPNEFNSQFESGLTSIIDAKLKNNASDYKVKSPTVYSTLSNGTYVTDSLNSIFNNVETFHVFHDNQGGYGATGWVRGNRVLNLSNRAFPVMMDRNDINRLIPFDSAQAWTREGKPYIAEYKDVSMPNVPTVKDDTATYGLPFVGAGEIGKGKVVFMGNSMYPSILSCPDNFWANGWNEVRVNAQSKECTSNVTESDPRSDKGDMQRYFINLFDWFKAGGRHKVATNIDQGVFAQANNDAGLRYDFFIDETYGLNVSEISTGGFNLDPIETPILILQAYGTHGSFNNNAADLNDPKLTQKDITDLIHYINEGGNVLFMDGIDTTNPEPIARLADAAGVSLGGPNVANVTQSNCDAGNKYCNKSPVLNQKQEKDIVVLQRFDNLAGGKPPFTVNEGTGFVTWASAADMLSTPFHVPTYRVTNSDGSESTHRALIRVNNAEEREAAFKELEVAFPGTPRCTHEYEYEFNCIEKRSGTGVTERAYGRADFERIQFEVSSMVKAASLGSNMQALGDHELYYRSGGKQGKRLPINELNQTYDNMSTWLWNNNDYHYDAAVGQDELGFKRLVEYMNCYTSDTYGGNAECPTDLKTTLVANNMIVGEGELAGFMNPSYPLNYQEKPLTRIMLGRSFWDYRIKVDTTSYPTRPDNNAVTTTTIDIETDGVGVSFSAGNNQSTGMWLPQHEVGTVTGSVSAIITVMFADDLTGRPQHETGLKRPPRMTKTFKHEAGATTNIDSPYGGLVYIQPLDKNGIVQYTLSGVMATPLYKNGAWVTAPANSGVKLAEIDTGSFIYTTHVNNVADTDLDTFSAEMNRFADAASDFYGRDEVVDGGNHRRFTYPELKEFRHRFVNDVQISIGAAHSGYPVMNSSFNANSTTIPTKAKDDWLLWHEAGHNLAAAPFMAPGSTEVTNNLLALYMQELEGRNDNPRMDRIIFDIKKAPSWLNSHMDGDKGHAWANGNAGMRLVMLGQLKVWAESHFAIDAWNTRANVEKSPVYGTDEGWNMIKLMHRLARDNKDAIGTNYCSTSDTKLSGGDLMMMCSSYVSGYDLSDFFIQWNVGESSTTTPDGKVLYTGGISQASLDKLAEMKLTKPESGPQAINALPN</sequence>
<dbReference type="PROSITE" id="PS51257">
    <property type="entry name" value="PROKAR_LIPOPROTEIN"/>
    <property type="match status" value="1"/>
</dbReference>
<evidence type="ECO:0000256" key="1">
    <source>
        <dbReference type="SAM" id="MobiDB-lite"/>
    </source>
</evidence>
<comment type="caution">
    <text evidence="3">The sequence shown here is derived from an EMBL/GenBank/DDBJ whole genome shotgun (WGS) entry which is preliminary data.</text>
</comment>
<organism evidence="3 4">
    <name type="scientific">Aliivibrio sifiae</name>
    <dbReference type="NCBI Taxonomy" id="566293"/>
    <lineage>
        <taxon>Bacteria</taxon>
        <taxon>Pseudomonadati</taxon>
        <taxon>Pseudomonadota</taxon>
        <taxon>Gammaproteobacteria</taxon>
        <taxon>Vibrionales</taxon>
        <taxon>Vibrionaceae</taxon>
        <taxon>Aliivibrio</taxon>
    </lineage>
</organism>
<dbReference type="InterPro" id="IPR051244">
    <property type="entry name" value="TCAF"/>
</dbReference>
<reference evidence="3 4" key="1">
    <citation type="submission" date="2016-12" db="EMBL/GenBank/DDBJ databases">
        <title>Diversity of luminous bacteria.</title>
        <authorList>
            <person name="Yoshizawa S."/>
            <person name="Kogure K."/>
        </authorList>
    </citation>
    <scope>NUCLEOTIDE SEQUENCE [LARGE SCALE GENOMIC DNA]</scope>
    <source>
        <strain evidence="3 4">ATCC 33715</strain>
    </source>
</reference>
<feature type="compositionally biased region" description="Basic and acidic residues" evidence="1">
    <location>
        <begin position="190"/>
        <end position="207"/>
    </location>
</feature>
<dbReference type="SMART" id="SM01276">
    <property type="entry name" value="M60-like"/>
    <property type="match status" value="1"/>
</dbReference>
<dbReference type="InterPro" id="IPR042279">
    <property type="entry name" value="Pep_M60_3"/>
</dbReference>
<feature type="region of interest" description="Disordered" evidence="1">
    <location>
        <begin position="181"/>
        <end position="216"/>
    </location>
</feature>
<dbReference type="PANTHER" id="PTHR15730:SF5">
    <property type="entry name" value="SI:CH211-210B2.2-RELATED"/>
    <property type="match status" value="1"/>
</dbReference>
<feature type="region of interest" description="Disordered" evidence="1">
    <location>
        <begin position="24"/>
        <end position="47"/>
    </location>
</feature>
<dbReference type="Gene3D" id="1.10.390.30">
    <property type="entry name" value="Peptidase M60, enhancin-like domain 3"/>
    <property type="match status" value="1"/>
</dbReference>
<dbReference type="InterPro" id="IPR031161">
    <property type="entry name" value="Peptidase_M60_dom"/>
</dbReference>